<dbReference type="PANTHER" id="PTHR35789:SF1">
    <property type="entry name" value="SPORE GERMINATION PROTEIN B3"/>
    <property type="match status" value="1"/>
</dbReference>
<dbReference type="InterPro" id="IPR038501">
    <property type="entry name" value="Spore_GerAC_C_sf"/>
</dbReference>
<evidence type="ECO:0000256" key="4">
    <source>
        <dbReference type="ARBA" id="ARBA00022729"/>
    </source>
</evidence>
<keyword evidence="6" id="KW-0564">Palmitate</keyword>
<comment type="subcellular location">
    <subcellularLocation>
        <location evidence="1">Membrane</location>
        <topology evidence="1">Lipid-anchor</topology>
    </subcellularLocation>
</comment>
<comment type="similarity">
    <text evidence="2">Belongs to the GerABKC lipoprotein family.</text>
</comment>
<feature type="domain" description="Spore germination GerAC-like C-terminal" evidence="9">
    <location>
        <begin position="202"/>
        <end position="380"/>
    </location>
</feature>
<dbReference type="NCBIfam" id="TIGR02887">
    <property type="entry name" value="spore_ger_x_C"/>
    <property type="match status" value="1"/>
</dbReference>
<protein>
    <submittedName>
        <fullName evidence="11">Uncharacterized protein</fullName>
    </submittedName>
</protein>
<dbReference type="PATRIC" id="fig|1473.5.peg.3686"/>
<proteinExistence type="inferred from homology"/>
<keyword evidence="7" id="KW-0449">Lipoprotein</keyword>
<keyword evidence="4 8" id="KW-0732">Signal</keyword>
<dbReference type="PANTHER" id="PTHR35789">
    <property type="entry name" value="SPORE GERMINATION PROTEIN B3"/>
    <property type="match status" value="1"/>
</dbReference>
<evidence type="ECO:0000313" key="12">
    <source>
        <dbReference type="Proteomes" id="UP000036780"/>
    </source>
</evidence>
<dbReference type="Proteomes" id="UP000036780">
    <property type="component" value="Unassembled WGS sequence"/>
</dbReference>
<dbReference type="InterPro" id="IPR008844">
    <property type="entry name" value="Spore_GerAC-like"/>
</dbReference>
<evidence type="ECO:0000256" key="6">
    <source>
        <dbReference type="ARBA" id="ARBA00023139"/>
    </source>
</evidence>
<feature type="chain" id="PRO_5005546492" evidence="8">
    <location>
        <begin position="18"/>
        <end position="383"/>
    </location>
</feature>
<evidence type="ECO:0000313" key="11">
    <source>
        <dbReference type="EMBL" id="KNE21920.1"/>
    </source>
</evidence>
<keyword evidence="3" id="KW-0309">Germination</keyword>
<evidence type="ECO:0000256" key="5">
    <source>
        <dbReference type="ARBA" id="ARBA00023136"/>
    </source>
</evidence>
<dbReference type="PROSITE" id="PS51257">
    <property type="entry name" value="PROKAR_LIPOPROTEIN"/>
    <property type="match status" value="1"/>
</dbReference>
<dbReference type="Pfam" id="PF25198">
    <property type="entry name" value="Spore_GerAC_N"/>
    <property type="match status" value="1"/>
</dbReference>
<accession>A0A0L0QT95</accession>
<evidence type="ECO:0000256" key="1">
    <source>
        <dbReference type="ARBA" id="ARBA00004635"/>
    </source>
</evidence>
<dbReference type="AlphaFoldDB" id="A0A0L0QT95"/>
<dbReference type="GO" id="GO:0016020">
    <property type="term" value="C:membrane"/>
    <property type="evidence" value="ECO:0007669"/>
    <property type="project" value="UniProtKB-SubCell"/>
</dbReference>
<dbReference type="GeneID" id="66869651"/>
<evidence type="ECO:0000259" key="9">
    <source>
        <dbReference type="Pfam" id="PF05504"/>
    </source>
</evidence>
<sequence length="383" mass="42954">MYKRVLLLLLSSSLVLAACVETKPIEQLAIINARGVDLIQQKGEQLIDTTLVIFQFDTQTKDISKIASGTGKTIKEAGQNANEKTSFTLTSGQIRLELYGIETAKTGVMQYLDTLARDARTSDRVMLAVTDKTAKEVLTNGQNATSINVGLFINGLIKQKVENDSIPKVEFNDFTHAYFESGRDPVLPLISVADGDVPSLSKIALLQDDVYTGTLSLKEALYINLILKNIKSTPFNIGIPIEQSLQDYLQEELSGNEKDHLYVNGKIIKGKSETRLTRRETLKFKTDIKIQMNILELSNELALENDDVIKALEKEIANQIKKEYERLLQKTQEMGADPFGYGQIYRIHTPDGKLKKGEWHKLYPDIEVDYNIHVNIVDYGAVR</sequence>
<feature type="domain" description="Spore germination protein N-terminal" evidence="10">
    <location>
        <begin position="23"/>
        <end position="192"/>
    </location>
</feature>
<feature type="signal peptide" evidence="8">
    <location>
        <begin position="1"/>
        <end position="17"/>
    </location>
</feature>
<reference evidence="12" key="1">
    <citation type="submission" date="2015-07" db="EMBL/GenBank/DDBJ databases">
        <title>Fjat-10053 dsm26.</title>
        <authorList>
            <person name="Liu B."/>
            <person name="Wang J."/>
            <person name="Zhu Y."/>
            <person name="Liu G."/>
            <person name="Chen Q."/>
            <person name="Chen Z."/>
            <person name="Lan J."/>
            <person name="Che J."/>
            <person name="Ge C."/>
            <person name="Shi H."/>
            <person name="Pan Z."/>
            <person name="Liu X."/>
        </authorList>
    </citation>
    <scope>NUCLEOTIDE SEQUENCE [LARGE SCALE GENOMIC DNA]</scope>
    <source>
        <strain evidence="12">DSM 26</strain>
    </source>
</reference>
<dbReference type="Gene3D" id="3.30.300.210">
    <property type="entry name" value="Nutrient germinant receptor protein C, domain 3"/>
    <property type="match status" value="1"/>
</dbReference>
<evidence type="ECO:0000256" key="2">
    <source>
        <dbReference type="ARBA" id="ARBA00007886"/>
    </source>
</evidence>
<comment type="caution">
    <text evidence="11">The sequence shown here is derived from an EMBL/GenBank/DDBJ whole genome shotgun (WGS) entry which is preliminary data.</text>
</comment>
<gene>
    <name evidence="11" type="ORF">AFK71_03695</name>
</gene>
<keyword evidence="5" id="KW-0472">Membrane</keyword>
<dbReference type="Pfam" id="PF05504">
    <property type="entry name" value="Spore_GerAC"/>
    <property type="match status" value="1"/>
</dbReference>
<name>A0A0L0QT95_VIRPA</name>
<dbReference type="GO" id="GO:0009847">
    <property type="term" value="P:spore germination"/>
    <property type="evidence" value="ECO:0007669"/>
    <property type="project" value="InterPro"/>
</dbReference>
<evidence type="ECO:0000259" key="10">
    <source>
        <dbReference type="Pfam" id="PF25198"/>
    </source>
</evidence>
<dbReference type="InterPro" id="IPR046953">
    <property type="entry name" value="Spore_GerAC-like_C"/>
</dbReference>
<organism evidence="11 12">
    <name type="scientific">Virgibacillus pantothenticus</name>
    <dbReference type="NCBI Taxonomy" id="1473"/>
    <lineage>
        <taxon>Bacteria</taxon>
        <taxon>Bacillati</taxon>
        <taxon>Bacillota</taxon>
        <taxon>Bacilli</taxon>
        <taxon>Bacillales</taxon>
        <taxon>Bacillaceae</taxon>
        <taxon>Virgibacillus</taxon>
    </lineage>
</organism>
<evidence type="ECO:0000256" key="7">
    <source>
        <dbReference type="ARBA" id="ARBA00023288"/>
    </source>
</evidence>
<dbReference type="RefSeq" id="WP_050350200.1">
    <property type="nucleotide sequence ID" value="NZ_CP073011.1"/>
</dbReference>
<dbReference type="InterPro" id="IPR057336">
    <property type="entry name" value="GerAC_N"/>
</dbReference>
<evidence type="ECO:0000256" key="8">
    <source>
        <dbReference type="SAM" id="SignalP"/>
    </source>
</evidence>
<evidence type="ECO:0000256" key="3">
    <source>
        <dbReference type="ARBA" id="ARBA00022544"/>
    </source>
</evidence>
<keyword evidence="12" id="KW-1185">Reference proteome</keyword>
<dbReference type="EMBL" id="LGTO01000004">
    <property type="protein sequence ID" value="KNE21920.1"/>
    <property type="molecule type" value="Genomic_DNA"/>
</dbReference>